<dbReference type="Proteomes" id="UP000479710">
    <property type="component" value="Unassembled WGS sequence"/>
</dbReference>
<name>A0A6G1C884_9ORYZ</name>
<proteinExistence type="predicted"/>
<evidence type="ECO:0000313" key="1">
    <source>
        <dbReference type="EMBL" id="KAF0896875.1"/>
    </source>
</evidence>
<evidence type="ECO:0000313" key="2">
    <source>
        <dbReference type="Proteomes" id="UP000479710"/>
    </source>
</evidence>
<organism evidence="1 2">
    <name type="scientific">Oryza meyeriana var. granulata</name>
    <dbReference type="NCBI Taxonomy" id="110450"/>
    <lineage>
        <taxon>Eukaryota</taxon>
        <taxon>Viridiplantae</taxon>
        <taxon>Streptophyta</taxon>
        <taxon>Embryophyta</taxon>
        <taxon>Tracheophyta</taxon>
        <taxon>Spermatophyta</taxon>
        <taxon>Magnoliopsida</taxon>
        <taxon>Liliopsida</taxon>
        <taxon>Poales</taxon>
        <taxon>Poaceae</taxon>
        <taxon>BOP clade</taxon>
        <taxon>Oryzoideae</taxon>
        <taxon>Oryzeae</taxon>
        <taxon>Oryzinae</taxon>
        <taxon>Oryza</taxon>
        <taxon>Oryza meyeriana</taxon>
    </lineage>
</organism>
<accession>A0A6G1C884</accession>
<dbReference type="EMBL" id="SPHZ02000010">
    <property type="protein sequence ID" value="KAF0896875.1"/>
    <property type="molecule type" value="Genomic_DNA"/>
</dbReference>
<protein>
    <submittedName>
        <fullName evidence="1">Uncharacterized protein</fullName>
    </submittedName>
</protein>
<gene>
    <name evidence="1" type="ORF">E2562_029565</name>
</gene>
<sequence length="77" mass="7974">MHVACRVWTGCRWQLQLRPDSAGATGGQPPSPSMASCTCSGWLAAYVSALASQEAAEQASVQTTMAVSPAACTRQGM</sequence>
<dbReference type="AlphaFoldDB" id="A0A6G1C884"/>
<comment type="caution">
    <text evidence="1">The sequence shown here is derived from an EMBL/GenBank/DDBJ whole genome shotgun (WGS) entry which is preliminary data.</text>
</comment>
<keyword evidence="2" id="KW-1185">Reference proteome</keyword>
<reference evidence="1 2" key="1">
    <citation type="submission" date="2019-11" db="EMBL/GenBank/DDBJ databases">
        <title>Whole genome sequence of Oryza granulata.</title>
        <authorList>
            <person name="Li W."/>
        </authorList>
    </citation>
    <scope>NUCLEOTIDE SEQUENCE [LARGE SCALE GENOMIC DNA]</scope>
    <source>
        <strain evidence="2">cv. Menghai</strain>
        <tissue evidence="1">Leaf</tissue>
    </source>
</reference>